<dbReference type="GO" id="GO:0005737">
    <property type="term" value="C:cytoplasm"/>
    <property type="evidence" value="ECO:0007669"/>
    <property type="project" value="TreeGrafter"/>
</dbReference>
<dbReference type="EMBL" id="CP003108">
    <property type="protein sequence ID" value="AET68401.1"/>
    <property type="molecule type" value="Genomic_DNA"/>
</dbReference>
<dbReference type="eggNOG" id="COG0456">
    <property type="taxonomic scope" value="Bacteria"/>
</dbReference>
<accession>G7WFF8</accession>
<dbReference type="InterPro" id="IPR000182">
    <property type="entry name" value="GNAT_dom"/>
</dbReference>
<reference evidence="4 5" key="2">
    <citation type="journal article" date="2012" name="J. Bacteriol.">
        <title>Complete genome sequences of Desulfosporosinus orientis DSM765T, Desulfosporosinus youngiae DSM17734T, Desulfosporosinus meridiei DSM13257T, and Desulfosporosinus acidiphilus DSM22704T.</title>
        <authorList>
            <person name="Pester M."/>
            <person name="Brambilla E."/>
            <person name="Alazard D."/>
            <person name="Rattei T."/>
            <person name="Weinmaier T."/>
            <person name="Han J."/>
            <person name="Lucas S."/>
            <person name="Lapidus A."/>
            <person name="Cheng J.F."/>
            <person name="Goodwin L."/>
            <person name="Pitluck S."/>
            <person name="Peters L."/>
            <person name="Ovchinnikova G."/>
            <person name="Teshima H."/>
            <person name="Detter J.C."/>
            <person name="Han C.S."/>
            <person name="Tapia R."/>
            <person name="Land M.L."/>
            <person name="Hauser L."/>
            <person name="Kyrpides N.C."/>
            <person name="Ivanova N.N."/>
            <person name="Pagani I."/>
            <person name="Huntmann M."/>
            <person name="Wei C.L."/>
            <person name="Davenport K.W."/>
            <person name="Daligault H."/>
            <person name="Chain P.S."/>
            <person name="Chen A."/>
            <person name="Mavromatis K."/>
            <person name="Markowitz V."/>
            <person name="Szeto E."/>
            <person name="Mikhailova N."/>
            <person name="Pati A."/>
            <person name="Wagner M."/>
            <person name="Woyke T."/>
            <person name="Ollivier B."/>
            <person name="Klenk H.P."/>
            <person name="Spring S."/>
            <person name="Loy A."/>
        </authorList>
    </citation>
    <scope>NUCLEOTIDE SEQUENCE [LARGE SCALE GENOMIC DNA]</scope>
    <source>
        <strain evidence="5">ATCC 19365 / DSM 765 / NCIMB 8382 / VKM B-1628</strain>
    </source>
</reference>
<evidence type="ECO:0000256" key="1">
    <source>
        <dbReference type="ARBA" id="ARBA00022679"/>
    </source>
</evidence>
<evidence type="ECO:0000259" key="3">
    <source>
        <dbReference type="PROSITE" id="PS51186"/>
    </source>
</evidence>
<reference evidence="5" key="1">
    <citation type="submission" date="2011-11" db="EMBL/GenBank/DDBJ databases">
        <title>Complete sequence of Desulfosporosinus orientis DSM 765.</title>
        <authorList>
            <person name="Lucas S."/>
            <person name="Han J."/>
            <person name="Lapidus A."/>
            <person name="Cheng J.-F."/>
            <person name="Goodwin L."/>
            <person name="Pitluck S."/>
            <person name="Peters L."/>
            <person name="Ovchinnikova G."/>
            <person name="Teshima H."/>
            <person name="Detter J.C."/>
            <person name="Han C."/>
            <person name="Tapia R."/>
            <person name="Land M."/>
            <person name="Hauser L."/>
            <person name="Kyrpides N."/>
            <person name="Ivanova N."/>
            <person name="Pagani I."/>
            <person name="Pester M."/>
            <person name="Spring S."/>
            <person name="Ollivier B."/>
            <person name="Rattei T."/>
            <person name="Klenk H.-P."/>
            <person name="Wagner M."/>
            <person name="Loy A."/>
            <person name="Woyke T."/>
        </authorList>
    </citation>
    <scope>NUCLEOTIDE SEQUENCE [LARGE SCALE GENOMIC DNA]</scope>
    <source>
        <strain evidence="5">ATCC 19365 / DSM 765 / NCIMB 8382 / VKM B-1628</strain>
    </source>
</reference>
<dbReference type="InterPro" id="IPR045039">
    <property type="entry name" value="NSI-like"/>
</dbReference>
<keyword evidence="2" id="KW-0012">Acyltransferase</keyword>
<dbReference type="GO" id="GO:0008080">
    <property type="term" value="F:N-acetyltransferase activity"/>
    <property type="evidence" value="ECO:0007669"/>
    <property type="project" value="InterPro"/>
</dbReference>
<dbReference type="HOGENOM" id="CLU_086503_3_0_9"/>
<name>G7WFF8_DESOD</name>
<keyword evidence="5" id="KW-1185">Reference proteome</keyword>
<organism evidence="4 5">
    <name type="scientific">Desulfosporosinus orientis (strain ATCC 19365 / DSM 765 / NCIMB 8382 / VKM B-1628 / Singapore I)</name>
    <name type="common">Desulfotomaculum orientis</name>
    <dbReference type="NCBI Taxonomy" id="768706"/>
    <lineage>
        <taxon>Bacteria</taxon>
        <taxon>Bacillati</taxon>
        <taxon>Bacillota</taxon>
        <taxon>Clostridia</taxon>
        <taxon>Eubacteriales</taxon>
        <taxon>Desulfitobacteriaceae</taxon>
        <taxon>Desulfosporosinus</taxon>
    </lineage>
</organism>
<dbReference type="RefSeq" id="WP_014185209.1">
    <property type="nucleotide sequence ID" value="NC_016584.1"/>
</dbReference>
<dbReference type="Proteomes" id="UP000006346">
    <property type="component" value="Chromosome"/>
</dbReference>
<sequence>MNLKIQFDCANINWDLVSGTLKMVGMATYAAEIHKKAFENSHTVVFIFDDDRLIGFGRAISDGAYQGAIYDVAILPEYQGQGIGRMIVDSIKKSLQNCNLILYAAPGKEQFYEKLNFKRMKTGMALFCNAADMQKRGFTE</sequence>
<evidence type="ECO:0000256" key="2">
    <source>
        <dbReference type="ARBA" id="ARBA00023315"/>
    </source>
</evidence>
<dbReference type="PROSITE" id="PS51186">
    <property type="entry name" value="GNAT"/>
    <property type="match status" value="1"/>
</dbReference>
<evidence type="ECO:0000313" key="4">
    <source>
        <dbReference type="EMBL" id="AET68401.1"/>
    </source>
</evidence>
<dbReference type="Pfam" id="PF13508">
    <property type="entry name" value="Acetyltransf_7"/>
    <property type="match status" value="1"/>
</dbReference>
<dbReference type="PANTHER" id="PTHR43626">
    <property type="entry name" value="ACYL-COA N-ACYLTRANSFERASE"/>
    <property type="match status" value="1"/>
</dbReference>
<proteinExistence type="predicted"/>
<dbReference type="Gene3D" id="3.40.630.30">
    <property type="match status" value="1"/>
</dbReference>
<evidence type="ECO:0000313" key="5">
    <source>
        <dbReference type="Proteomes" id="UP000006346"/>
    </source>
</evidence>
<dbReference type="KEGG" id="dor:Desor_2871"/>
<dbReference type="STRING" id="768706.Desor_2871"/>
<dbReference type="OrthoDB" id="9775804at2"/>
<protein>
    <submittedName>
        <fullName evidence="4">Acetyltransferase</fullName>
    </submittedName>
</protein>
<feature type="domain" description="N-acetyltransferase" evidence="3">
    <location>
        <begin position="7"/>
        <end position="140"/>
    </location>
</feature>
<dbReference type="AlphaFoldDB" id="G7WFF8"/>
<dbReference type="CDD" id="cd04301">
    <property type="entry name" value="NAT_SF"/>
    <property type="match status" value="1"/>
</dbReference>
<dbReference type="PATRIC" id="fig|768706.3.peg.2879"/>
<dbReference type="InterPro" id="IPR016181">
    <property type="entry name" value="Acyl_CoA_acyltransferase"/>
</dbReference>
<gene>
    <name evidence="4" type="ordered locus">Desor_2871</name>
</gene>
<keyword evidence="1 4" id="KW-0808">Transferase</keyword>
<dbReference type="SUPFAM" id="SSF55729">
    <property type="entry name" value="Acyl-CoA N-acyltransferases (Nat)"/>
    <property type="match status" value="1"/>
</dbReference>
<dbReference type="PANTHER" id="PTHR43626:SF4">
    <property type="entry name" value="GCN5-RELATED N-ACETYLTRANSFERASE 2, CHLOROPLASTIC"/>
    <property type="match status" value="1"/>
</dbReference>